<keyword evidence="7" id="KW-0046">Antibiotic resistance</keyword>
<keyword evidence="5 9" id="KW-1133">Transmembrane helix</keyword>
<feature type="transmembrane region" description="Helical" evidence="9">
    <location>
        <begin position="302"/>
        <end position="323"/>
    </location>
</feature>
<evidence type="ECO:0000256" key="7">
    <source>
        <dbReference type="ARBA" id="ARBA00023251"/>
    </source>
</evidence>
<dbReference type="RefSeq" id="WP_135566924.1">
    <property type="nucleotide sequence ID" value="NZ_CP103060.1"/>
</dbReference>
<protein>
    <submittedName>
        <fullName evidence="11">MFS transporter</fullName>
    </submittedName>
</protein>
<keyword evidence="3" id="KW-1003">Cell membrane</keyword>
<dbReference type="EMBL" id="RCIY01000046">
    <property type="protein sequence ID" value="TGG84523.1"/>
    <property type="molecule type" value="Genomic_DNA"/>
</dbReference>
<evidence type="ECO:0000256" key="2">
    <source>
        <dbReference type="ARBA" id="ARBA00022448"/>
    </source>
</evidence>
<feature type="compositionally biased region" description="Basic and acidic residues" evidence="8">
    <location>
        <begin position="205"/>
        <end position="217"/>
    </location>
</feature>
<dbReference type="Proteomes" id="UP000298111">
    <property type="component" value="Unassembled WGS sequence"/>
</dbReference>
<feature type="transmembrane region" description="Helical" evidence="9">
    <location>
        <begin position="234"/>
        <end position="251"/>
    </location>
</feature>
<evidence type="ECO:0000256" key="6">
    <source>
        <dbReference type="ARBA" id="ARBA00023136"/>
    </source>
</evidence>
<dbReference type="GeneID" id="75183238"/>
<keyword evidence="4 9" id="KW-0812">Transmembrane</keyword>
<dbReference type="GO" id="GO:0005886">
    <property type="term" value="C:plasma membrane"/>
    <property type="evidence" value="ECO:0007669"/>
    <property type="project" value="UniProtKB-SubCell"/>
</dbReference>
<evidence type="ECO:0000259" key="10">
    <source>
        <dbReference type="PROSITE" id="PS50850"/>
    </source>
</evidence>
<feature type="transmembrane region" description="Helical" evidence="9">
    <location>
        <begin position="45"/>
        <end position="63"/>
    </location>
</feature>
<organism evidence="11 12">
    <name type="scientific">Streptomyces albus</name>
    <dbReference type="NCBI Taxonomy" id="1888"/>
    <lineage>
        <taxon>Bacteria</taxon>
        <taxon>Bacillati</taxon>
        <taxon>Actinomycetota</taxon>
        <taxon>Actinomycetes</taxon>
        <taxon>Kitasatosporales</taxon>
        <taxon>Streptomycetaceae</taxon>
        <taxon>Streptomyces</taxon>
    </lineage>
</organism>
<dbReference type="Gene3D" id="1.20.1720.10">
    <property type="entry name" value="Multidrug resistance protein D"/>
    <property type="match status" value="1"/>
</dbReference>
<feature type="domain" description="Major facilitator superfamily (MFS) profile" evidence="10">
    <location>
        <begin position="8"/>
        <end position="487"/>
    </location>
</feature>
<comment type="subcellular location">
    <subcellularLocation>
        <location evidence="1">Cell membrane</location>
        <topology evidence="1">Multi-pass membrane protein</topology>
    </subcellularLocation>
</comment>
<feature type="transmembrane region" description="Helical" evidence="9">
    <location>
        <begin position="75"/>
        <end position="95"/>
    </location>
</feature>
<dbReference type="GO" id="GO:0022857">
    <property type="term" value="F:transmembrane transporter activity"/>
    <property type="evidence" value="ECO:0007669"/>
    <property type="project" value="InterPro"/>
</dbReference>
<feature type="region of interest" description="Disordered" evidence="8">
    <location>
        <begin position="191"/>
        <end position="228"/>
    </location>
</feature>
<dbReference type="SUPFAM" id="SSF103473">
    <property type="entry name" value="MFS general substrate transporter"/>
    <property type="match status" value="2"/>
</dbReference>
<dbReference type="Pfam" id="PF07690">
    <property type="entry name" value="MFS_1"/>
    <property type="match status" value="1"/>
</dbReference>
<dbReference type="InterPro" id="IPR036259">
    <property type="entry name" value="MFS_trans_sf"/>
</dbReference>
<feature type="transmembrane region" description="Helical" evidence="9">
    <location>
        <begin position="460"/>
        <end position="482"/>
    </location>
</feature>
<feature type="transmembrane region" description="Helical" evidence="9">
    <location>
        <begin position="401"/>
        <end position="425"/>
    </location>
</feature>
<dbReference type="PANTHER" id="PTHR42718">
    <property type="entry name" value="MAJOR FACILITATOR SUPERFAMILY MULTIDRUG TRANSPORTER MFSC"/>
    <property type="match status" value="1"/>
</dbReference>
<proteinExistence type="predicted"/>
<dbReference type="Gene3D" id="1.20.1250.20">
    <property type="entry name" value="MFS general substrate transporter like domains"/>
    <property type="match status" value="1"/>
</dbReference>
<dbReference type="PROSITE" id="PS50850">
    <property type="entry name" value="MFS"/>
    <property type="match status" value="1"/>
</dbReference>
<feature type="transmembrane region" description="Helical" evidence="9">
    <location>
        <begin position="369"/>
        <end position="389"/>
    </location>
</feature>
<dbReference type="PANTHER" id="PTHR42718:SF46">
    <property type="entry name" value="BLR6921 PROTEIN"/>
    <property type="match status" value="1"/>
</dbReference>
<dbReference type="GO" id="GO:0046677">
    <property type="term" value="P:response to antibiotic"/>
    <property type="evidence" value="ECO:0007669"/>
    <property type="project" value="UniProtKB-KW"/>
</dbReference>
<dbReference type="InterPro" id="IPR011701">
    <property type="entry name" value="MFS"/>
</dbReference>
<evidence type="ECO:0000256" key="8">
    <source>
        <dbReference type="SAM" id="MobiDB-lite"/>
    </source>
</evidence>
<feature type="transmembrane region" description="Helical" evidence="9">
    <location>
        <begin position="163"/>
        <end position="182"/>
    </location>
</feature>
<evidence type="ECO:0000256" key="4">
    <source>
        <dbReference type="ARBA" id="ARBA00022692"/>
    </source>
</evidence>
<dbReference type="InterPro" id="IPR020846">
    <property type="entry name" value="MFS_dom"/>
</dbReference>
<feature type="transmembrane region" description="Helical" evidence="9">
    <location>
        <begin position="136"/>
        <end position="157"/>
    </location>
</feature>
<dbReference type="CDD" id="cd17321">
    <property type="entry name" value="MFS_MMR_MDR_like"/>
    <property type="match status" value="1"/>
</dbReference>
<dbReference type="AlphaFoldDB" id="A0A8H1QVL6"/>
<sequence>MASRAGAVLALVCTAQFMVVLDVSVLNVALPAVRDALGFAPGGEGLSWVVTAYTLAFAGLLLPGGRLADLCGHRFAFTGGLTLFTAACLAGGLATTPGFLIAARAAQGVGAAVLAPATLTVLTTAFPEGPRRIRALAVWTAVSSVGGAAGNLLGGLLTETLSWRAVLLVNVPVGCAALLPALRLLPGPRTAPAAPGGAGITDAASRTDDGSDRDDGGRGTGAAVPAGARPRLDVPGALTVTVAMAALTYGAGRTGDGSWRDPVTLSALAAGALALGMFALIEARWAPAPLIPPRLLRRRTVAVGNTVVLLAGACLQIPVWYFLTFFMQDALGYSALRTGLGFLPHTLVGAAAGVWVTPRLMRRFAHRTLILWGAALCGAGFLWQSTVTAGDGYLGGVLGPAVVFSLGGAIFVTPATAVVTSGVAAEDAGAVSGLLNTAKQFGGALGLAALSAVAGPEGDAYGRVFAAMTLTLAVIAVLALVLPRPRQPRAPAAGAVSR</sequence>
<gene>
    <name evidence="11" type="ORF">D8771_11610</name>
</gene>
<reference evidence="11 12" key="1">
    <citation type="submission" date="2018-10" db="EMBL/GenBank/DDBJ databases">
        <title>Isolation of pseudouridimycin from Streptomyces albus DSM 40763.</title>
        <authorList>
            <person name="Rosenqvist P."/>
            <person name="Metsae-Ketelae M."/>
            <person name="Virta P."/>
        </authorList>
    </citation>
    <scope>NUCLEOTIDE SEQUENCE [LARGE SCALE GENOMIC DNA]</scope>
    <source>
        <strain evidence="11 12">DSM 40763</strain>
    </source>
</reference>
<evidence type="ECO:0000256" key="3">
    <source>
        <dbReference type="ARBA" id="ARBA00022475"/>
    </source>
</evidence>
<feature type="transmembrane region" description="Helical" evidence="9">
    <location>
        <begin position="335"/>
        <end position="357"/>
    </location>
</feature>
<feature type="transmembrane region" description="Helical" evidence="9">
    <location>
        <begin position="437"/>
        <end position="454"/>
    </location>
</feature>
<evidence type="ECO:0000313" key="11">
    <source>
        <dbReference type="EMBL" id="TGG84523.1"/>
    </source>
</evidence>
<feature type="transmembrane region" description="Helical" evidence="9">
    <location>
        <begin position="101"/>
        <end position="124"/>
    </location>
</feature>
<evidence type="ECO:0000256" key="9">
    <source>
        <dbReference type="SAM" id="Phobius"/>
    </source>
</evidence>
<feature type="transmembrane region" description="Helical" evidence="9">
    <location>
        <begin position="263"/>
        <end position="281"/>
    </location>
</feature>
<evidence type="ECO:0000256" key="1">
    <source>
        <dbReference type="ARBA" id="ARBA00004651"/>
    </source>
</evidence>
<keyword evidence="2" id="KW-0813">Transport</keyword>
<keyword evidence="6 9" id="KW-0472">Membrane</keyword>
<evidence type="ECO:0000313" key="12">
    <source>
        <dbReference type="Proteomes" id="UP000298111"/>
    </source>
</evidence>
<name>A0A8H1QVL6_9ACTN</name>
<accession>A0A8H1QVL6</accession>
<evidence type="ECO:0000256" key="5">
    <source>
        <dbReference type="ARBA" id="ARBA00022989"/>
    </source>
</evidence>
<comment type="caution">
    <text evidence="11">The sequence shown here is derived from an EMBL/GenBank/DDBJ whole genome shotgun (WGS) entry which is preliminary data.</text>
</comment>